<dbReference type="EMBL" id="JBHFNS010000057">
    <property type="protein sequence ID" value="MFB2936328.1"/>
    <property type="molecule type" value="Genomic_DNA"/>
</dbReference>
<dbReference type="Pfam" id="PF14105">
    <property type="entry name" value="DUF4278"/>
    <property type="match status" value="1"/>
</dbReference>
<dbReference type="Proteomes" id="UP001576776">
    <property type="component" value="Unassembled WGS sequence"/>
</dbReference>
<evidence type="ECO:0000256" key="1">
    <source>
        <dbReference type="SAM" id="Phobius"/>
    </source>
</evidence>
<name>A0ABV4YE16_9CYAN</name>
<proteinExistence type="predicted"/>
<keyword evidence="1" id="KW-0472">Membrane</keyword>
<feature type="transmembrane region" description="Helical" evidence="1">
    <location>
        <begin position="26"/>
        <end position="59"/>
    </location>
</feature>
<reference evidence="2 3" key="1">
    <citation type="submission" date="2024-09" db="EMBL/GenBank/DDBJ databases">
        <title>Floridaenema gen nov. (Aerosakkonemataceae, Aerosakkonematales ord. nov., Cyanobacteria) from benthic tropical and subtropical fresh waters, with the description of four new species.</title>
        <authorList>
            <person name="Moretto J.A."/>
            <person name="Berthold D.E."/>
            <person name="Lefler F.W."/>
            <person name="Huang I.-S."/>
            <person name="Laughinghouse H. IV."/>
        </authorList>
    </citation>
    <scope>NUCLEOTIDE SEQUENCE [LARGE SCALE GENOMIC DNA]</scope>
    <source>
        <strain evidence="2 3">BLCC-F154</strain>
    </source>
</reference>
<evidence type="ECO:0000313" key="2">
    <source>
        <dbReference type="EMBL" id="MFB2936328.1"/>
    </source>
</evidence>
<dbReference type="RefSeq" id="WP_413257824.1">
    <property type="nucleotide sequence ID" value="NZ_JBHFNS010000057.1"/>
</dbReference>
<keyword evidence="1" id="KW-0812">Transmembrane</keyword>
<protein>
    <submittedName>
        <fullName evidence="2">DUF4278 domain-containing protein</fullName>
    </submittedName>
</protein>
<accession>A0ABV4YE16</accession>
<evidence type="ECO:0000313" key="3">
    <source>
        <dbReference type="Proteomes" id="UP001576776"/>
    </source>
</evidence>
<dbReference type="InterPro" id="IPR025458">
    <property type="entry name" value="DUF4278"/>
</dbReference>
<comment type="caution">
    <text evidence="2">The sequence shown here is derived from an EMBL/GenBank/DDBJ whole genome shotgun (WGS) entry which is preliminary data.</text>
</comment>
<organism evidence="2 3">
    <name type="scientific">Floridaenema fluviatile BLCC-F154</name>
    <dbReference type="NCBI Taxonomy" id="3153640"/>
    <lineage>
        <taxon>Bacteria</taxon>
        <taxon>Bacillati</taxon>
        <taxon>Cyanobacteriota</taxon>
        <taxon>Cyanophyceae</taxon>
        <taxon>Oscillatoriophycideae</taxon>
        <taxon>Aerosakkonematales</taxon>
        <taxon>Aerosakkonemataceae</taxon>
        <taxon>Floridanema</taxon>
        <taxon>Floridanema fluviatile</taxon>
    </lineage>
</organism>
<keyword evidence="1" id="KW-1133">Transmembrane helix</keyword>
<gene>
    <name evidence="2" type="ORF">ACE1B6_13835</name>
</gene>
<sequence>MNFTFMIPLTIFIVATYFVKKSSDEIVYLCGLIAIVGLLLSLILAPWQIQLFLLVIAGLSTLKLRQPNQTVLEIEPTNKLSLLYRGSNYEHSSVSNNHEVAETDLTGKYRGQVWQNHHSEAAKIPQIFHLRYRGANLDCQKYVAPSDREKTVIQVKVDINSATPINHQT</sequence>
<keyword evidence="3" id="KW-1185">Reference proteome</keyword>